<proteinExistence type="predicted"/>
<dbReference type="Proteomes" id="UP000317429">
    <property type="component" value="Chromosome"/>
</dbReference>
<name>A0A518DEB8_9BACT</name>
<dbReference type="PROSITE" id="PS51257">
    <property type="entry name" value="PROKAR_LIPOPROTEIN"/>
    <property type="match status" value="1"/>
</dbReference>
<evidence type="ECO:0000313" key="4">
    <source>
        <dbReference type="Proteomes" id="UP000317429"/>
    </source>
</evidence>
<evidence type="ECO:0000259" key="2">
    <source>
        <dbReference type="Pfam" id="PF07589"/>
    </source>
</evidence>
<sequence length="330" mass="35374" precursor="true">MTIKRLMSPSNWKRGVNACAALLVTGCVAQAAVTFTADPAVLPLPTEADVYTFNPYVDAASNGGAGVAVTTEQGQRNLRQTFKLGQDINVGQIIFSLVGGQQSAGLQLRIYEVDDVLSNWNPGALVHQSIFESTVVDSTNWLQIDFTEGNIFSLPARNAGTTGYGIEFSENSGVLGNSVGELRYNTDATDYYADGRYLFADGSAPSVRDIGLIIVGTDELPPLLGDVDGINGVDLTDLQIIADHFRQPVTMRSQGDLTSDFFVDFRDFDQWKKNYTGPTEGIDFGFLSAPVPEPGSATLAMIGLAAASVAARRRRRSASVEVATSQASER</sequence>
<keyword evidence="4" id="KW-1185">Reference proteome</keyword>
<dbReference type="AlphaFoldDB" id="A0A518DEB8"/>
<organism evidence="3 4">
    <name type="scientific">Pirellulimonas nuda</name>
    <dbReference type="NCBI Taxonomy" id="2528009"/>
    <lineage>
        <taxon>Bacteria</taxon>
        <taxon>Pseudomonadati</taxon>
        <taxon>Planctomycetota</taxon>
        <taxon>Planctomycetia</taxon>
        <taxon>Pirellulales</taxon>
        <taxon>Lacipirellulaceae</taxon>
        <taxon>Pirellulimonas</taxon>
    </lineage>
</organism>
<accession>A0A518DEB8</accession>
<dbReference type="InterPro" id="IPR013424">
    <property type="entry name" value="Ice-binding_C"/>
</dbReference>
<evidence type="ECO:0000313" key="3">
    <source>
        <dbReference type="EMBL" id="QDU89772.1"/>
    </source>
</evidence>
<dbReference type="KEGG" id="pnd:Pla175_31670"/>
<dbReference type="Pfam" id="PF07589">
    <property type="entry name" value="PEP-CTERM"/>
    <property type="match status" value="1"/>
</dbReference>
<feature type="signal peptide" evidence="1">
    <location>
        <begin position="1"/>
        <end position="31"/>
    </location>
</feature>
<evidence type="ECO:0000256" key="1">
    <source>
        <dbReference type="SAM" id="SignalP"/>
    </source>
</evidence>
<feature type="domain" description="Ice-binding protein C-terminal" evidence="2">
    <location>
        <begin position="290"/>
        <end position="314"/>
    </location>
</feature>
<dbReference type="EMBL" id="CP036291">
    <property type="protein sequence ID" value="QDU89772.1"/>
    <property type="molecule type" value="Genomic_DNA"/>
</dbReference>
<gene>
    <name evidence="3" type="ORF">Pla175_31670</name>
</gene>
<keyword evidence="1" id="KW-0732">Signal</keyword>
<protein>
    <recommendedName>
        <fullName evidence="2">Ice-binding protein C-terminal domain-containing protein</fullName>
    </recommendedName>
</protein>
<reference evidence="3 4" key="1">
    <citation type="submission" date="2019-02" db="EMBL/GenBank/DDBJ databases">
        <title>Deep-cultivation of Planctomycetes and their phenomic and genomic characterization uncovers novel biology.</title>
        <authorList>
            <person name="Wiegand S."/>
            <person name="Jogler M."/>
            <person name="Boedeker C."/>
            <person name="Pinto D."/>
            <person name="Vollmers J."/>
            <person name="Rivas-Marin E."/>
            <person name="Kohn T."/>
            <person name="Peeters S.H."/>
            <person name="Heuer A."/>
            <person name="Rast P."/>
            <person name="Oberbeckmann S."/>
            <person name="Bunk B."/>
            <person name="Jeske O."/>
            <person name="Meyerdierks A."/>
            <person name="Storesund J.E."/>
            <person name="Kallscheuer N."/>
            <person name="Luecker S."/>
            <person name="Lage O.M."/>
            <person name="Pohl T."/>
            <person name="Merkel B.J."/>
            <person name="Hornburger P."/>
            <person name="Mueller R.-W."/>
            <person name="Bruemmer F."/>
            <person name="Labrenz M."/>
            <person name="Spormann A.M."/>
            <person name="Op den Camp H."/>
            <person name="Overmann J."/>
            <person name="Amann R."/>
            <person name="Jetten M.S.M."/>
            <person name="Mascher T."/>
            <person name="Medema M.H."/>
            <person name="Devos D.P."/>
            <person name="Kaster A.-K."/>
            <person name="Ovreas L."/>
            <person name="Rohde M."/>
            <person name="Galperin M.Y."/>
            <person name="Jogler C."/>
        </authorList>
    </citation>
    <scope>NUCLEOTIDE SEQUENCE [LARGE SCALE GENOMIC DNA]</scope>
    <source>
        <strain evidence="3 4">Pla175</strain>
    </source>
</reference>
<dbReference type="RefSeq" id="WP_197526883.1">
    <property type="nucleotide sequence ID" value="NZ_CP036291.1"/>
</dbReference>
<feature type="chain" id="PRO_5021854292" description="Ice-binding protein C-terminal domain-containing protein" evidence="1">
    <location>
        <begin position="32"/>
        <end position="330"/>
    </location>
</feature>